<dbReference type="PANTHER" id="PTHR42887">
    <property type="entry name" value="OS12G0638800 PROTEIN"/>
    <property type="match status" value="1"/>
</dbReference>
<accession>A0A8J8MF44</accession>
<comment type="cofactor">
    <cofactor evidence="1">
        <name>FAD</name>
        <dbReference type="ChEBI" id="CHEBI:57692"/>
    </cofactor>
</comment>
<feature type="domain" description="RsdA/BaiN/AoA(So)-like insert" evidence="5">
    <location>
        <begin position="191"/>
        <end position="352"/>
    </location>
</feature>
<keyword evidence="3" id="KW-0274">FAD</keyword>
<name>A0A8J8MF44_9FIRM</name>
<dbReference type="PANTHER" id="PTHR42887:SF2">
    <property type="entry name" value="OS12G0638800 PROTEIN"/>
    <property type="match status" value="1"/>
</dbReference>
<evidence type="ECO:0000259" key="4">
    <source>
        <dbReference type="Pfam" id="PF03486"/>
    </source>
</evidence>
<evidence type="ECO:0000256" key="2">
    <source>
        <dbReference type="ARBA" id="ARBA00022630"/>
    </source>
</evidence>
<protein>
    <submittedName>
        <fullName evidence="6">NAD(P)/FAD-dependent oxidoreductase</fullName>
    </submittedName>
</protein>
<evidence type="ECO:0000256" key="3">
    <source>
        <dbReference type="ARBA" id="ARBA00022827"/>
    </source>
</evidence>
<dbReference type="PRINTS" id="PR00411">
    <property type="entry name" value="PNDRDTASEI"/>
</dbReference>
<dbReference type="InterPro" id="IPR023166">
    <property type="entry name" value="BaiN-like_dom_sf"/>
</dbReference>
<dbReference type="InterPro" id="IPR055178">
    <property type="entry name" value="RsdA/BaiN/AoA(So)-like_dom"/>
</dbReference>
<keyword evidence="2" id="KW-0285">Flavoprotein</keyword>
<dbReference type="Pfam" id="PF03486">
    <property type="entry name" value="HI0933_like"/>
    <property type="match status" value="1"/>
</dbReference>
<feature type="domain" description="RsdA/BaiN/AoA(So)-like Rossmann fold-like" evidence="4">
    <location>
        <begin position="3"/>
        <end position="404"/>
    </location>
</feature>
<dbReference type="AlphaFoldDB" id="A0A8J8MF44"/>
<dbReference type="Gene3D" id="1.10.8.260">
    <property type="entry name" value="HI0933 insert domain-like"/>
    <property type="match status" value="1"/>
</dbReference>
<dbReference type="Gene3D" id="3.50.50.60">
    <property type="entry name" value="FAD/NAD(P)-binding domain"/>
    <property type="match status" value="1"/>
</dbReference>
<dbReference type="Pfam" id="PF22780">
    <property type="entry name" value="HI0933_like_1st"/>
    <property type="match status" value="1"/>
</dbReference>
<evidence type="ECO:0000256" key="1">
    <source>
        <dbReference type="ARBA" id="ARBA00001974"/>
    </source>
</evidence>
<dbReference type="SUPFAM" id="SSF160996">
    <property type="entry name" value="HI0933 insert domain-like"/>
    <property type="match status" value="1"/>
</dbReference>
<organism evidence="6 7">
    <name type="scientific">Vallitalea guaymasensis</name>
    <dbReference type="NCBI Taxonomy" id="1185412"/>
    <lineage>
        <taxon>Bacteria</taxon>
        <taxon>Bacillati</taxon>
        <taxon>Bacillota</taxon>
        <taxon>Clostridia</taxon>
        <taxon>Lachnospirales</taxon>
        <taxon>Vallitaleaceae</taxon>
        <taxon>Vallitalea</taxon>
    </lineage>
</organism>
<evidence type="ECO:0000313" key="7">
    <source>
        <dbReference type="Proteomes" id="UP000677305"/>
    </source>
</evidence>
<dbReference type="SUPFAM" id="SSF51905">
    <property type="entry name" value="FAD/NAD(P)-binding domain"/>
    <property type="match status" value="1"/>
</dbReference>
<dbReference type="InterPro" id="IPR057661">
    <property type="entry name" value="RsdA/BaiN/AoA(So)_Rossmann"/>
</dbReference>
<dbReference type="EMBL" id="CP058561">
    <property type="protein sequence ID" value="QUH31776.1"/>
    <property type="molecule type" value="Genomic_DNA"/>
</dbReference>
<dbReference type="InterPro" id="IPR004792">
    <property type="entry name" value="BaiN-like"/>
</dbReference>
<gene>
    <name evidence="6" type="ORF">HYG85_23715</name>
</gene>
<sequence length="412" mass="45526">MKKVLVVGGGPSGMMAAIIAARNGCEVHLFERNEKCGKKLYITGKGRCNITNATDVEELLENVTTNRKFLYSAFYSFDSFMLIDFLNDIGLKTKIERGNRVFPVSDKSSDVISALTREMNKLGVVIHLGSRVKDIKVVENKAKGIVLHDGNLIEGDSVIIATGGLSYSSTGSTGDGFKFAEKVDHTVSDTHPSLVPLVTRESFIKELQGLSLRNVKITIKANGKIIYENFGEMLFTHFGVTGPLILSASRYIIPYKGKDMTLSIDLKPSLDTKKLDNRILKDFNKYMRKQFKNALDDLLPKKLIPIIIKLSGIDEEKKVDQISREERLKLVDLIKNLTCHIIGTRDYNEAIITCGGVSIKEINPMTMESKKVDGLYFIGEVLDLDALTGGFNLQIAFSTGYLAGLAIGESEL</sequence>
<dbReference type="InterPro" id="IPR036188">
    <property type="entry name" value="FAD/NAD-bd_sf"/>
</dbReference>
<reference evidence="6 7" key="1">
    <citation type="submission" date="2020-07" db="EMBL/GenBank/DDBJ databases">
        <title>Vallitalea guaymasensis genome.</title>
        <authorList>
            <person name="Postec A."/>
        </authorList>
    </citation>
    <scope>NUCLEOTIDE SEQUENCE [LARGE SCALE GENOMIC DNA]</scope>
    <source>
        <strain evidence="6 7">Ra1766G1</strain>
    </source>
</reference>
<dbReference type="RefSeq" id="WP_212691712.1">
    <property type="nucleotide sequence ID" value="NZ_CP058561.1"/>
</dbReference>
<proteinExistence type="predicted"/>
<dbReference type="PRINTS" id="PR00368">
    <property type="entry name" value="FADPNR"/>
</dbReference>
<dbReference type="Gene3D" id="2.40.30.10">
    <property type="entry name" value="Translation factors"/>
    <property type="match status" value="1"/>
</dbReference>
<dbReference type="Proteomes" id="UP000677305">
    <property type="component" value="Chromosome"/>
</dbReference>
<evidence type="ECO:0000259" key="5">
    <source>
        <dbReference type="Pfam" id="PF22780"/>
    </source>
</evidence>
<dbReference type="KEGG" id="vgu:HYG85_23715"/>
<dbReference type="NCBIfam" id="TIGR00275">
    <property type="entry name" value="aminoacetone oxidase family FAD-binding enzyme"/>
    <property type="match status" value="1"/>
</dbReference>
<keyword evidence="7" id="KW-1185">Reference proteome</keyword>
<evidence type="ECO:0000313" key="6">
    <source>
        <dbReference type="EMBL" id="QUH31776.1"/>
    </source>
</evidence>